<dbReference type="Pfam" id="PF00072">
    <property type="entry name" value="Response_reg"/>
    <property type="match status" value="1"/>
</dbReference>
<name>A0ABR6F2A4_9SPHI</name>
<accession>A0ABR6F2A4</accession>
<feature type="domain" description="Histidine kinase" evidence="8">
    <location>
        <begin position="294"/>
        <end position="509"/>
    </location>
</feature>
<evidence type="ECO:0000313" key="12">
    <source>
        <dbReference type="EMBL" id="MBB2151347.1"/>
    </source>
</evidence>
<dbReference type="EMBL" id="WNXC01000009">
    <property type="protein sequence ID" value="MBB2151347.1"/>
    <property type="molecule type" value="Genomic_DNA"/>
</dbReference>
<evidence type="ECO:0000256" key="2">
    <source>
        <dbReference type="ARBA" id="ARBA00012438"/>
    </source>
</evidence>
<proteinExistence type="predicted"/>
<dbReference type="SUPFAM" id="SSF47384">
    <property type="entry name" value="Homodimeric domain of signal transducing histidine kinase"/>
    <property type="match status" value="1"/>
</dbReference>
<dbReference type="CDD" id="cd00082">
    <property type="entry name" value="HisKA"/>
    <property type="match status" value="1"/>
</dbReference>
<dbReference type="PROSITE" id="PS50113">
    <property type="entry name" value="PAC"/>
    <property type="match status" value="1"/>
</dbReference>
<evidence type="ECO:0000256" key="6">
    <source>
        <dbReference type="PROSITE-ProRule" id="PRU00169"/>
    </source>
</evidence>
<keyword evidence="7" id="KW-0175">Coiled coil</keyword>
<dbReference type="PANTHER" id="PTHR43047">
    <property type="entry name" value="TWO-COMPONENT HISTIDINE PROTEIN KINASE"/>
    <property type="match status" value="1"/>
</dbReference>
<dbReference type="Pfam" id="PF08447">
    <property type="entry name" value="PAS_3"/>
    <property type="match status" value="1"/>
</dbReference>
<feature type="domain" description="Response regulatory" evidence="9">
    <location>
        <begin position="6"/>
        <end position="122"/>
    </location>
</feature>
<dbReference type="InterPro" id="IPR011006">
    <property type="entry name" value="CheY-like_superfamily"/>
</dbReference>
<dbReference type="Gene3D" id="1.10.287.130">
    <property type="match status" value="1"/>
</dbReference>
<protein>
    <recommendedName>
        <fullName evidence="2">histidine kinase</fullName>
        <ecNumber evidence="2">2.7.13.3</ecNumber>
    </recommendedName>
</protein>
<dbReference type="RefSeq" id="WP_182961100.1">
    <property type="nucleotide sequence ID" value="NZ_WNXC01000009.1"/>
</dbReference>
<dbReference type="PRINTS" id="PR00344">
    <property type="entry name" value="BCTRLSENSOR"/>
</dbReference>
<comment type="caution">
    <text evidence="12">The sequence shown here is derived from an EMBL/GenBank/DDBJ whole genome shotgun (WGS) entry which is preliminary data.</text>
</comment>
<dbReference type="PANTHER" id="PTHR43047:SF72">
    <property type="entry name" value="OSMOSENSING HISTIDINE PROTEIN KINASE SLN1"/>
    <property type="match status" value="1"/>
</dbReference>
<dbReference type="SMART" id="SM00388">
    <property type="entry name" value="HisKA"/>
    <property type="match status" value="1"/>
</dbReference>
<evidence type="ECO:0000256" key="1">
    <source>
        <dbReference type="ARBA" id="ARBA00000085"/>
    </source>
</evidence>
<dbReference type="InterPro" id="IPR003661">
    <property type="entry name" value="HisK_dim/P_dom"/>
</dbReference>
<dbReference type="InterPro" id="IPR000014">
    <property type="entry name" value="PAS"/>
</dbReference>
<evidence type="ECO:0000256" key="5">
    <source>
        <dbReference type="ARBA" id="ARBA00022777"/>
    </source>
</evidence>
<organism evidence="12 13">
    <name type="scientific">Pedobacter gandavensis</name>
    <dbReference type="NCBI Taxonomy" id="2679963"/>
    <lineage>
        <taxon>Bacteria</taxon>
        <taxon>Pseudomonadati</taxon>
        <taxon>Bacteroidota</taxon>
        <taxon>Sphingobacteriia</taxon>
        <taxon>Sphingobacteriales</taxon>
        <taxon>Sphingobacteriaceae</taxon>
        <taxon>Pedobacter</taxon>
    </lineage>
</organism>
<dbReference type="CDD" id="cd00156">
    <property type="entry name" value="REC"/>
    <property type="match status" value="1"/>
</dbReference>
<keyword evidence="4" id="KW-0808">Transferase</keyword>
<feature type="domain" description="PAC" evidence="11">
    <location>
        <begin position="238"/>
        <end position="290"/>
    </location>
</feature>
<dbReference type="Gene3D" id="3.30.565.10">
    <property type="entry name" value="Histidine kinase-like ATPase, C-terminal domain"/>
    <property type="match status" value="1"/>
</dbReference>
<feature type="coiled-coil region" evidence="7">
    <location>
        <begin position="130"/>
        <end position="168"/>
    </location>
</feature>
<dbReference type="Pfam" id="PF00512">
    <property type="entry name" value="HisKA"/>
    <property type="match status" value="1"/>
</dbReference>
<dbReference type="SMART" id="SM00387">
    <property type="entry name" value="HATPase_c"/>
    <property type="match status" value="1"/>
</dbReference>
<evidence type="ECO:0000259" key="9">
    <source>
        <dbReference type="PROSITE" id="PS50110"/>
    </source>
</evidence>
<dbReference type="NCBIfam" id="TIGR00229">
    <property type="entry name" value="sensory_box"/>
    <property type="match status" value="1"/>
</dbReference>
<dbReference type="PROSITE" id="PS50109">
    <property type="entry name" value="HIS_KIN"/>
    <property type="match status" value="1"/>
</dbReference>
<dbReference type="Proteomes" id="UP000636110">
    <property type="component" value="Unassembled WGS sequence"/>
</dbReference>
<keyword evidence="5" id="KW-0418">Kinase</keyword>
<dbReference type="SUPFAM" id="SSF52172">
    <property type="entry name" value="CheY-like"/>
    <property type="match status" value="1"/>
</dbReference>
<dbReference type="PROSITE" id="PS50110">
    <property type="entry name" value="RESPONSE_REGULATORY"/>
    <property type="match status" value="1"/>
</dbReference>
<dbReference type="InterPro" id="IPR004358">
    <property type="entry name" value="Sig_transdc_His_kin-like_C"/>
</dbReference>
<sequence>MATNLRILIVEDNESDADLLQRELRKSELSFIAKVVQTRSTFEKALENFNPDLILSDYSLPSFDAESAFHIKQELQPDIPFIIVSGIIGEENAVKLIKAGVTDYVSKNKLFTLSTKINRALNDTLIRKEKLLADEKLKTINEELSILNQELENRVLNRTKALAESESRFRSMMETIPQLAWTNTVTGEVVFYNQRWYEYTGLEGEKNSLFGSKTVIHAEDHDAGFEQFQEIIKHNEGGEFQIRIKRVDELYRWHLIRLMPVKNQLGQLELWVGTATDIQELRLLQQQKDDFIIIASHELKTPITSLKASLQLLDRIKDNPPSTGILSKLVIQANKSLGKLNALIEDLLNSSKANQGQLHISQQNFVLSSIIKDCYHDLTADGIYSIETEGDLEIAVYADAIRIEQIVVNFLNNAIKYAAQSKEILIRIEKLEDMAKVSVIDQGPGIQPEKLRYIFDRYYRADHSGSQYTGLGLGLYICAEIIKQHNGQIGVESTLDEGSSFWFTLPMAN</sequence>
<evidence type="ECO:0000256" key="3">
    <source>
        <dbReference type="ARBA" id="ARBA00022553"/>
    </source>
</evidence>
<dbReference type="Gene3D" id="3.40.50.2300">
    <property type="match status" value="1"/>
</dbReference>
<dbReference type="SUPFAM" id="SSF55874">
    <property type="entry name" value="ATPase domain of HSP90 chaperone/DNA topoisomerase II/histidine kinase"/>
    <property type="match status" value="1"/>
</dbReference>
<feature type="domain" description="PAS" evidence="10">
    <location>
        <begin position="165"/>
        <end position="235"/>
    </location>
</feature>
<keyword evidence="3 6" id="KW-0597">Phosphoprotein</keyword>
<dbReference type="EC" id="2.7.13.3" evidence="2"/>
<evidence type="ECO:0000313" key="13">
    <source>
        <dbReference type="Proteomes" id="UP000636110"/>
    </source>
</evidence>
<dbReference type="InterPro" id="IPR005467">
    <property type="entry name" value="His_kinase_dom"/>
</dbReference>
<comment type="catalytic activity">
    <reaction evidence="1">
        <text>ATP + protein L-histidine = ADP + protein N-phospho-L-histidine.</text>
        <dbReference type="EC" id="2.7.13.3"/>
    </reaction>
</comment>
<gene>
    <name evidence="12" type="ORF">GM920_20775</name>
</gene>
<dbReference type="InterPro" id="IPR035965">
    <property type="entry name" value="PAS-like_dom_sf"/>
</dbReference>
<dbReference type="InterPro" id="IPR003594">
    <property type="entry name" value="HATPase_dom"/>
</dbReference>
<evidence type="ECO:0000256" key="7">
    <source>
        <dbReference type="SAM" id="Coils"/>
    </source>
</evidence>
<evidence type="ECO:0000259" key="11">
    <source>
        <dbReference type="PROSITE" id="PS50113"/>
    </source>
</evidence>
<feature type="modified residue" description="4-aspartylphosphate" evidence="6">
    <location>
        <position position="57"/>
    </location>
</feature>
<dbReference type="InterPro" id="IPR013655">
    <property type="entry name" value="PAS_fold_3"/>
</dbReference>
<evidence type="ECO:0000256" key="4">
    <source>
        <dbReference type="ARBA" id="ARBA00022679"/>
    </source>
</evidence>
<evidence type="ECO:0000259" key="10">
    <source>
        <dbReference type="PROSITE" id="PS50112"/>
    </source>
</evidence>
<keyword evidence="13" id="KW-1185">Reference proteome</keyword>
<dbReference type="CDD" id="cd00075">
    <property type="entry name" value="HATPase"/>
    <property type="match status" value="1"/>
</dbReference>
<reference evidence="12 13" key="1">
    <citation type="submission" date="2019-11" db="EMBL/GenBank/DDBJ databases">
        <title>Description of Pedobacter sp. LMG 31462T.</title>
        <authorList>
            <person name="Carlier A."/>
            <person name="Qi S."/>
            <person name="Vandamme P."/>
        </authorList>
    </citation>
    <scope>NUCLEOTIDE SEQUENCE [LARGE SCALE GENOMIC DNA]</scope>
    <source>
        <strain evidence="12 13">LMG 31462</strain>
    </source>
</reference>
<dbReference type="InterPro" id="IPR036890">
    <property type="entry name" value="HATPase_C_sf"/>
</dbReference>
<dbReference type="InterPro" id="IPR036097">
    <property type="entry name" value="HisK_dim/P_sf"/>
</dbReference>
<dbReference type="InterPro" id="IPR001789">
    <property type="entry name" value="Sig_transdc_resp-reg_receiver"/>
</dbReference>
<dbReference type="PROSITE" id="PS50112">
    <property type="entry name" value="PAS"/>
    <property type="match status" value="1"/>
</dbReference>
<dbReference type="CDD" id="cd00130">
    <property type="entry name" value="PAS"/>
    <property type="match status" value="1"/>
</dbReference>
<dbReference type="SMART" id="SM00448">
    <property type="entry name" value="REC"/>
    <property type="match status" value="1"/>
</dbReference>
<evidence type="ECO:0000259" key="8">
    <source>
        <dbReference type="PROSITE" id="PS50109"/>
    </source>
</evidence>
<dbReference type="Gene3D" id="3.30.450.20">
    <property type="entry name" value="PAS domain"/>
    <property type="match status" value="1"/>
</dbReference>
<dbReference type="SMART" id="SM00086">
    <property type="entry name" value="PAC"/>
    <property type="match status" value="1"/>
</dbReference>
<dbReference type="InterPro" id="IPR001610">
    <property type="entry name" value="PAC"/>
</dbReference>
<dbReference type="InterPro" id="IPR000700">
    <property type="entry name" value="PAS-assoc_C"/>
</dbReference>
<dbReference type="Pfam" id="PF02518">
    <property type="entry name" value="HATPase_c"/>
    <property type="match status" value="1"/>
</dbReference>
<dbReference type="SUPFAM" id="SSF55785">
    <property type="entry name" value="PYP-like sensor domain (PAS domain)"/>
    <property type="match status" value="1"/>
</dbReference>